<feature type="domain" description="DUF7347" evidence="2">
    <location>
        <begin position="40"/>
        <end position="118"/>
    </location>
</feature>
<dbReference type="InterPro" id="IPR055771">
    <property type="entry name" value="DUF7347"/>
</dbReference>
<dbReference type="AlphaFoldDB" id="A0A6B0SCE9"/>
<dbReference type="Gene3D" id="1.10.10.10">
    <property type="entry name" value="Winged helix-like DNA-binding domain superfamily/Winged helix DNA-binding domain"/>
    <property type="match status" value="1"/>
</dbReference>
<dbReference type="EMBL" id="WUUU01000005">
    <property type="protein sequence ID" value="MXR19395.1"/>
    <property type="molecule type" value="Genomic_DNA"/>
</dbReference>
<proteinExistence type="predicted"/>
<dbReference type="InterPro" id="IPR036388">
    <property type="entry name" value="WH-like_DNA-bd_sf"/>
</dbReference>
<reference evidence="3 4" key="1">
    <citation type="submission" date="2019-12" db="EMBL/GenBank/DDBJ databases">
        <title>Isolation and characterization of three novel carbon monoxide-oxidizing members of Halobacteria from salione crusts and soils.</title>
        <authorList>
            <person name="Myers M.R."/>
            <person name="King G.M."/>
        </authorList>
    </citation>
    <scope>NUCLEOTIDE SEQUENCE [LARGE SCALE GENOMIC DNA]</scope>
    <source>
        <strain evidence="3 4">PCN9</strain>
    </source>
</reference>
<gene>
    <name evidence="3" type="ORF">GRX66_01780</name>
</gene>
<dbReference type="SUPFAM" id="SSF46785">
    <property type="entry name" value="Winged helix' DNA-binding domain"/>
    <property type="match status" value="1"/>
</dbReference>
<feature type="compositionally biased region" description="Basic and acidic residues" evidence="1">
    <location>
        <begin position="22"/>
        <end position="36"/>
    </location>
</feature>
<feature type="compositionally biased region" description="Basic and acidic residues" evidence="1">
    <location>
        <begin position="1"/>
        <end position="15"/>
    </location>
</feature>
<evidence type="ECO:0000313" key="4">
    <source>
        <dbReference type="Proteomes" id="UP000471521"/>
    </source>
</evidence>
<comment type="caution">
    <text evidence="3">The sequence shown here is derived from an EMBL/GenBank/DDBJ whole genome shotgun (WGS) entry which is preliminary data.</text>
</comment>
<dbReference type="RefSeq" id="WP_159524986.1">
    <property type="nucleotide sequence ID" value="NZ_WUUU01000005.1"/>
</dbReference>
<protein>
    <recommendedName>
        <fullName evidence="2">DUF7347 domain-containing protein</fullName>
    </recommendedName>
</protein>
<feature type="region of interest" description="Disordered" evidence="1">
    <location>
        <begin position="1"/>
        <end position="38"/>
    </location>
</feature>
<dbReference type="Proteomes" id="UP000471521">
    <property type="component" value="Unassembled WGS sequence"/>
</dbReference>
<organism evidence="3 4">
    <name type="scientific">Halobacterium bonnevillei</name>
    <dbReference type="NCBI Taxonomy" id="2692200"/>
    <lineage>
        <taxon>Archaea</taxon>
        <taxon>Methanobacteriati</taxon>
        <taxon>Methanobacteriota</taxon>
        <taxon>Stenosarchaea group</taxon>
        <taxon>Halobacteria</taxon>
        <taxon>Halobacteriales</taxon>
        <taxon>Halobacteriaceae</taxon>
        <taxon>Halobacterium</taxon>
    </lineage>
</organism>
<dbReference type="Pfam" id="PF24038">
    <property type="entry name" value="DUF7347"/>
    <property type="match status" value="1"/>
</dbReference>
<dbReference type="OrthoDB" id="8482at2157"/>
<sequence>MPKSNSRERAPRDEDALSPVPADRDAPDVFDERPDESAASEAFQALASEVRVSVLVHLLRAEREGTGPRPFAEIQDLVGSDSSAGFAYHLRQLSGHFVRKTPDGYVLTPAGRRAARAVLSGAFTSDDQRAS</sequence>
<evidence type="ECO:0000256" key="1">
    <source>
        <dbReference type="SAM" id="MobiDB-lite"/>
    </source>
</evidence>
<evidence type="ECO:0000259" key="2">
    <source>
        <dbReference type="Pfam" id="PF24038"/>
    </source>
</evidence>
<accession>A0A6B0SCE9</accession>
<evidence type="ECO:0000313" key="3">
    <source>
        <dbReference type="EMBL" id="MXR19395.1"/>
    </source>
</evidence>
<dbReference type="InterPro" id="IPR036390">
    <property type="entry name" value="WH_DNA-bd_sf"/>
</dbReference>
<keyword evidence="4" id="KW-1185">Reference proteome</keyword>
<name>A0A6B0SCE9_9EURY</name>